<reference evidence="1" key="1">
    <citation type="submission" date="2021-06" db="EMBL/GenBank/DDBJ databases">
        <title>Parelaphostrongylus tenuis whole genome reference sequence.</title>
        <authorList>
            <person name="Garwood T.J."/>
            <person name="Larsen P.A."/>
            <person name="Fountain-Jones N.M."/>
            <person name="Garbe J.R."/>
            <person name="Macchietto M.G."/>
            <person name="Kania S.A."/>
            <person name="Gerhold R.W."/>
            <person name="Richards J.E."/>
            <person name="Wolf T.M."/>
        </authorList>
    </citation>
    <scope>NUCLEOTIDE SEQUENCE</scope>
    <source>
        <strain evidence="1">MNPRO001-30</strain>
        <tissue evidence="1">Meninges</tissue>
    </source>
</reference>
<dbReference type="GO" id="GO:0003676">
    <property type="term" value="F:nucleic acid binding"/>
    <property type="evidence" value="ECO:0007669"/>
    <property type="project" value="InterPro"/>
</dbReference>
<dbReference type="Proteomes" id="UP001196413">
    <property type="component" value="Unassembled WGS sequence"/>
</dbReference>
<protein>
    <submittedName>
        <fullName evidence="1">Uncharacterized protein</fullName>
    </submittedName>
</protein>
<dbReference type="EMBL" id="JAHQIW010006337">
    <property type="protein sequence ID" value="KAJ1368862.1"/>
    <property type="molecule type" value="Genomic_DNA"/>
</dbReference>
<organism evidence="1 2">
    <name type="scientific">Parelaphostrongylus tenuis</name>
    <name type="common">Meningeal worm</name>
    <dbReference type="NCBI Taxonomy" id="148309"/>
    <lineage>
        <taxon>Eukaryota</taxon>
        <taxon>Metazoa</taxon>
        <taxon>Ecdysozoa</taxon>
        <taxon>Nematoda</taxon>
        <taxon>Chromadorea</taxon>
        <taxon>Rhabditida</taxon>
        <taxon>Rhabditina</taxon>
        <taxon>Rhabditomorpha</taxon>
        <taxon>Strongyloidea</taxon>
        <taxon>Metastrongylidae</taxon>
        <taxon>Parelaphostrongylus</taxon>
    </lineage>
</organism>
<name>A0AAD5R3G0_PARTN</name>
<proteinExistence type="predicted"/>
<evidence type="ECO:0000313" key="1">
    <source>
        <dbReference type="EMBL" id="KAJ1368862.1"/>
    </source>
</evidence>
<sequence>MDHRKVMSPWTTYVLTDHNRAARVTILSPPQLPHIQEFFMLIITGNESWVDYENNTCPSYWLPCGKDSPGQPKPKFHAQKITVSIPEIGESCCFTKCSTTSRQSMPTSTGNNSGSWLQQREGVRNHLVSPFFTILLDSTHCKVDSSLLGESLL</sequence>
<accession>A0AAD5R3G0</accession>
<dbReference type="AlphaFoldDB" id="A0AAD5R3G0"/>
<comment type="caution">
    <text evidence="1">The sequence shown here is derived from an EMBL/GenBank/DDBJ whole genome shotgun (WGS) entry which is preliminary data.</text>
</comment>
<evidence type="ECO:0000313" key="2">
    <source>
        <dbReference type="Proteomes" id="UP001196413"/>
    </source>
</evidence>
<dbReference type="Gene3D" id="3.30.420.10">
    <property type="entry name" value="Ribonuclease H-like superfamily/Ribonuclease H"/>
    <property type="match status" value="1"/>
</dbReference>
<dbReference type="InterPro" id="IPR036397">
    <property type="entry name" value="RNaseH_sf"/>
</dbReference>
<gene>
    <name evidence="1" type="ORF">KIN20_030211</name>
</gene>
<keyword evidence="2" id="KW-1185">Reference proteome</keyword>